<dbReference type="Proteomes" id="UP000185663">
    <property type="component" value="Chromosome I"/>
</dbReference>
<protein>
    <submittedName>
        <fullName evidence="3">Part of AAA domain-containing protein</fullName>
    </submittedName>
</protein>
<keyword evidence="4" id="KW-1185">Reference proteome</keyword>
<feature type="domain" description="NERD" evidence="1">
    <location>
        <begin position="16"/>
        <end position="108"/>
    </location>
</feature>
<dbReference type="GO" id="GO:0005524">
    <property type="term" value="F:ATP binding"/>
    <property type="evidence" value="ECO:0007669"/>
    <property type="project" value="InterPro"/>
</dbReference>
<dbReference type="PANTHER" id="PTHR11070:SF2">
    <property type="entry name" value="ATP-DEPENDENT DNA HELICASE SRS2"/>
    <property type="match status" value="1"/>
</dbReference>
<evidence type="ECO:0000313" key="4">
    <source>
        <dbReference type="Proteomes" id="UP000185663"/>
    </source>
</evidence>
<gene>
    <name evidence="3" type="ORF">SAMN04489860_0599</name>
</gene>
<evidence type="ECO:0000259" key="2">
    <source>
        <dbReference type="Pfam" id="PF13538"/>
    </source>
</evidence>
<dbReference type="InterPro" id="IPR000212">
    <property type="entry name" value="DNA_helicase_UvrD/REP"/>
</dbReference>
<dbReference type="GO" id="GO:0000725">
    <property type="term" value="P:recombinational repair"/>
    <property type="evidence" value="ECO:0007669"/>
    <property type="project" value="TreeGrafter"/>
</dbReference>
<dbReference type="EMBL" id="LT629776">
    <property type="protein sequence ID" value="SDS01448.1"/>
    <property type="molecule type" value="Genomic_DNA"/>
</dbReference>
<dbReference type="eggNOG" id="COG1112">
    <property type="taxonomic scope" value="Bacteria"/>
</dbReference>
<sequence>MARLYPPAPKFPHDNGAELAVWRALKENLPDDVLLFAHVPLQIDDDEGEIDLVVAWPEVGIAVIEVKGGHVTRRDGEWIQSGGGAERRIDPVGQIQRARHLLTDGLWEAGFDVADLRTVHLVAFPHVAVPDTWGTLDLPRAMLVDRTEVDNGAAVVARVKKAIEQHGHGHSGLPPADAELLVEHLARGFPSQVEHLVAAAMHASHADQLTSEQATILDVLEQQRRTCIVGGAGSGKTWLALEKARRLVRAGERVALLCYSRGLGRYLQRTVDTWPRRERPAFVGLFHDLPVEWGAEGGADDDPDYWERQLPLALGELADARTPEEKFDSVVVDEAQDFGNLWWPSLLRCLRDPDGGGVFVFMDEAQRVFPRDGEAPINLPPFPLLENLRSTKQIAQTFSSMSDRLVRPRGLDGPPVRMVDVPAEQAIATADTCIDLLLEDHWEPGQIALLATGRRHPAQVNEVEVGGYESYWDQFFAAEDVFYGHVLGFKGLERPVVVLAVNGIRDMDRARQILYTGMSRARSLLVLVGPRDLVESVGGEGVRRRLAGA</sequence>
<accession>A0A1H1NR70</accession>
<dbReference type="Pfam" id="PF08378">
    <property type="entry name" value="NERD"/>
    <property type="match status" value="1"/>
</dbReference>
<reference evidence="4" key="1">
    <citation type="submission" date="2016-10" db="EMBL/GenBank/DDBJ databases">
        <authorList>
            <person name="Varghese N."/>
            <person name="Submissions S."/>
        </authorList>
    </citation>
    <scope>NUCLEOTIDE SEQUENCE [LARGE SCALE GENOMIC DNA]</scope>
    <source>
        <strain evidence="4">DSM 22126</strain>
    </source>
</reference>
<dbReference type="Gene3D" id="3.40.50.300">
    <property type="entry name" value="P-loop containing nucleotide triphosphate hydrolases"/>
    <property type="match status" value="2"/>
</dbReference>
<dbReference type="GO" id="GO:0003677">
    <property type="term" value="F:DNA binding"/>
    <property type="evidence" value="ECO:0007669"/>
    <property type="project" value="InterPro"/>
</dbReference>
<dbReference type="Pfam" id="PF13538">
    <property type="entry name" value="UvrD_C_2"/>
    <property type="match status" value="1"/>
</dbReference>
<dbReference type="STRING" id="545619.SAMN04489860_0599"/>
<name>A0A1H1NR70_9CELL</name>
<dbReference type="InterPro" id="IPR027417">
    <property type="entry name" value="P-loop_NTPase"/>
</dbReference>
<dbReference type="InterPro" id="IPR027785">
    <property type="entry name" value="UvrD-like_helicase_C"/>
</dbReference>
<dbReference type="OrthoDB" id="4509614at2"/>
<dbReference type="GO" id="GO:0043138">
    <property type="term" value="F:3'-5' DNA helicase activity"/>
    <property type="evidence" value="ECO:0007669"/>
    <property type="project" value="TreeGrafter"/>
</dbReference>
<evidence type="ECO:0000259" key="1">
    <source>
        <dbReference type="Pfam" id="PF08378"/>
    </source>
</evidence>
<feature type="domain" description="UvrD-like helicase C-terminal" evidence="2">
    <location>
        <begin position="489"/>
        <end position="528"/>
    </location>
</feature>
<dbReference type="SUPFAM" id="SSF52540">
    <property type="entry name" value="P-loop containing nucleoside triphosphate hydrolases"/>
    <property type="match status" value="1"/>
</dbReference>
<dbReference type="AlphaFoldDB" id="A0A1H1NR70"/>
<organism evidence="3 4">
    <name type="scientific">Paraoerskovia marina</name>
    <dbReference type="NCBI Taxonomy" id="545619"/>
    <lineage>
        <taxon>Bacteria</taxon>
        <taxon>Bacillati</taxon>
        <taxon>Actinomycetota</taxon>
        <taxon>Actinomycetes</taxon>
        <taxon>Micrococcales</taxon>
        <taxon>Cellulomonadaceae</taxon>
        <taxon>Paraoerskovia</taxon>
    </lineage>
</organism>
<dbReference type="RefSeq" id="WP_083371529.1">
    <property type="nucleotide sequence ID" value="NZ_LT629776.1"/>
</dbReference>
<evidence type="ECO:0000313" key="3">
    <source>
        <dbReference type="EMBL" id="SDS01448.1"/>
    </source>
</evidence>
<dbReference type="InterPro" id="IPR011528">
    <property type="entry name" value="NERD"/>
</dbReference>
<dbReference type="PANTHER" id="PTHR11070">
    <property type="entry name" value="UVRD / RECB / PCRA DNA HELICASE FAMILY MEMBER"/>
    <property type="match status" value="1"/>
</dbReference>
<proteinExistence type="predicted"/>